<dbReference type="Pfam" id="PF12833">
    <property type="entry name" value="HTH_18"/>
    <property type="match status" value="1"/>
</dbReference>
<evidence type="ECO:0000256" key="2">
    <source>
        <dbReference type="ARBA" id="ARBA00023163"/>
    </source>
</evidence>
<dbReference type="EMBL" id="ALJF01000001">
    <property type="protein sequence ID" value="EKF61700.1"/>
    <property type="molecule type" value="Genomic_DNA"/>
</dbReference>
<keyword evidence="1" id="KW-0805">Transcription regulation</keyword>
<dbReference type="Pfam" id="PF06719">
    <property type="entry name" value="AraC_N"/>
    <property type="match status" value="1"/>
</dbReference>
<dbReference type="InterPro" id="IPR009057">
    <property type="entry name" value="Homeodomain-like_sf"/>
</dbReference>
<evidence type="ECO:0000313" key="4">
    <source>
        <dbReference type="EMBL" id="EKF61700.1"/>
    </source>
</evidence>
<proteinExistence type="predicted"/>
<comment type="caution">
    <text evidence="4">The sequence shown here is derived from an EMBL/GenBank/DDBJ whole genome shotgun (WGS) entry which is preliminary data.</text>
</comment>
<dbReference type="PANTHER" id="PTHR43436">
    <property type="entry name" value="ARAC-FAMILY TRANSCRIPTIONAL REGULATOR"/>
    <property type="match status" value="1"/>
</dbReference>
<dbReference type="Gene3D" id="1.10.10.60">
    <property type="entry name" value="Homeodomain-like"/>
    <property type="match status" value="1"/>
</dbReference>
<gene>
    <name evidence="4" type="ORF">QWE_00820</name>
</gene>
<sequence length="295" mass="32920">MIEHLQQTLANGFDRWAPNEGATLTQVPGLALHRHVSPTAPHIGMMEASLSLVISGRKRVVLGSNTYDYGRTHFLLTSVDLPVTAWVTQASASEPYLGILLKIDLSLVRSLISEITQERLSQAPLLGIASSTVTPHLLEALFRLCRLAERPDEIDLFAQPIRREIIYRLIMSPVGTRLALLASMEGASSSIIRALEWLKQHFRERQSISHLADIAHMGVSTFHRHFKQVTGVSPVQYRKRLQLNEARRLMIVAGLDAASSAYDVGYESPAQFSREYRREFGQSPISSVIGLRQSM</sequence>
<evidence type="ECO:0000313" key="5">
    <source>
        <dbReference type="Proteomes" id="UP000007123"/>
    </source>
</evidence>
<dbReference type="SUPFAM" id="SSF46689">
    <property type="entry name" value="Homeodomain-like"/>
    <property type="match status" value="2"/>
</dbReference>
<dbReference type="OrthoDB" id="9802263at2"/>
<dbReference type="GO" id="GO:0003700">
    <property type="term" value="F:DNA-binding transcription factor activity"/>
    <property type="evidence" value="ECO:0007669"/>
    <property type="project" value="InterPro"/>
</dbReference>
<dbReference type="PROSITE" id="PS01124">
    <property type="entry name" value="HTH_ARAC_FAMILY_2"/>
    <property type="match status" value="1"/>
</dbReference>
<dbReference type="AlphaFoldDB" id="K2Q970"/>
<organism evidence="4 5">
    <name type="scientific">Agrobacterium albertimagni AOL15</name>
    <dbReference type="NCBI Taxonomy" id="1156935"/>
    <lineage>
        <taxon>Bacteria</taxon>
        <taxon>Pseudomonadati</taxon>
        <taxon>Pseudomonadota</taxon>
        <taxon>Alphaproteobacteria</taxon>
        <taxon>Hyphomicrobiales</taxon>
        <taxon>Rhizobiaceae</taxon>
        <taxon>Rhizobium/Agrobacterium group</taxon>
        <taxon>Agrobacterium</taxon>
    </lineage>
</organism>
<evidence type="ECO:0000259" key="3">
    <source>
        <dbReference type="PROSITE" id="PS01124"/>
    </source>
</evidence>
<dbReference type="SMART" id="SM00342">
    <property type="entry name" value="HTH_ARAC"/>
    <property type="match status" value="1"/>
</dbReference>
<dbReference type="RefSeq" id="WP_006724155.1">
    <property type="nucleotide sequence ID" value="NZ_ALJF01000001.1"/>
</dbReference>
<dbReference type="PATRIC" id="fig|1156935.5.peg.162"/>
<keyword evidence="2" id="KW-0804">Transcription</keyword>
<accession>K2Q970</accession>
<dbReference type="InterPro" id="IPR018060">
    <property type="entry name" value="HTH_AraC"/>
</dbReference>
<dbReference type="eggNOG" id="COG4977">
    <property type="taxonomic scope" value="Bacteria"/>
</dbReference>
<dbReference type="GO" id="GO:0043565">
    <property type="term" value="F:sequence-specific DNA binding"/>
    <property type="evidence" value="ECO:0007669"/>
    <property type="project" value="InterPro"/>
</dbReference>
<keyword evidence="5" id="KW-1185">Reference proteome</keyword>
<evidence type="ECO:0000256" key="1">
    <source>
        <dbReference type="ARBA" id="ARBA00023015"/>
    </source>
</evidence>
<dbReference type="STRING" id="1156935.QWE_00820"/>
<dbReference type="InterPro" id="IPR009594">
    <property type="entry name" value="Tscrpt_reg_HTH_AraC_N"/>
</dbReference>
<feature type="domain" description="HTH araC/xylS-type" evidence="3">
    <location>
        <begin position="192"/>
        <end position="290"/>
    </location>
</feature>
<dbReference type="Proteomes" id="UP000007123">
    <property type="component" value="Unassembled WGS sequence"/>
</dbReference>
<dbReference type="PANTHER" id="PTHR43436:SF1">
    <property type="entry name" value="TRANSCRIPTIONAL REGULATORY PROTEIN"/>
    <property type="match status" value="1"/>
</dbReference>
<reference evidence="4 5" key="1">
    <citation type="journal article" date="2012" name="J. Bacteriol.">
        <title>Draft Genome Sequence of Agrobacterium albertimagni Strain AOL15.</title>
        <authorList>
            <person name="Trimble W.L."/>
            <person name="Phung le T."/>
            <person name="Meyer F."/>
            <person name="Gilbert J.A."/>
            <person name="Silver S."/>
        </authorList>
    </citation>
    <scope>NUCLEOTIDE SEQUENCE [LARGE SCALE GENOMIC DNA]</scope>
    <source>
        <strain evidence="4 5">AOL15</strain>
    </source>
</reference>
<protein>
    <submittedName>
        <fullName evidence="4">AraC family transcriptional regulator</fullName>
    </submittedName>
</protein>
<name>K2Q970_9HYPH</name>